<dbReference type="InterPro" id="IPR029034">
    <property type="entry name" value="Cystine-knot_cytokine"/>
</dbReference>
<dbReference type="GO" id="GO:0002040">
    <property type="term" value="P:sprouting angiogenesis"/>
    <property type="evidence" value="ECO:0007669"/>
    <property type="project" value="TreeGrafter"/>
</dbReference>
<dbReference type="PANTHER" id="PTHR12025:SF15">
    <property type="entry name" value="VASCULAR ENDOTHELIAL GROWTH FACTOR C-LIKE ISOFORM X1"/>
    <property type="match status" value="1"/>
</dbReference>
<evidence type="ECO:0000313" key="5">
    <source>
        <dbReference type="Ensembl" id="ENSGACP00000045900.1"/>
    </source>
</evidence>
<name>A0AAQ4Q4A9_GASAC</name>
<keyword evidence="6" id="KW-1185">Reference proteome</keyword>
<organism evidence="5 6">
    <name type="scientific">Gasterosteus aculeatus aculeatus</name>
    <name type="common">three-spined stickleback</name>
    <dbReference type="NCBI Taxonomy" id="481459"/>
    <lineage>
        <taxon>Eukaryota</taxon>
        <taxon>Metazoa</taxon>
        <taxon>Chordata</taxon>
        <taxon>Craniata</taxon>
        <taxon>Vertebrata</taxon>
        <taxon>Euteleostomi</taxon>
        <taxon>Actinopterygii</taxon>
        <taxon>Neopterygii</taxon>
        <taxon>Teleostei</taxon>
        <taxon>Neoteleostei</taxon>
        <taxon>Acanthomorphata</taxon>
        <taxon>Eupercaria</taxon>
        <taxon>Perciformes</taxon>
        <taxon>Cottioidei</taxon>
        <taxon>Gasterosteales</taxon>
        <taxon>Gasterosteidae</taxon>
        <taxon>Gasterosteus</taxon>
    </lineage>
</organism>
<evidence type="ECO:0000256" key="1">
    <source>
        <dbReference type="ARBA" id="ARBA00023030"/>
    </source>
</evidence>
<dbReference type="GO" id="GO:0001666">
    <property type="term" value="P:response to hypoxia"/>
    <property type="evidence" value="ECO:0007669"/>
    <property type="project" value="TreeGrafter"/>
</dbReference>
<dbReference type="CDD" id="cd00135">
    <property type="entry name" value="PDGF"/>
    <property type="match status" value="1"/>
</dbReference>
<dbReference type="GO" id="GO:0048010">
    <property type="term" value="P:vascular endothelial growth factor receptor signaling pathway"/>
    <property type="evidence" value="ECO:0007669"/>
    <property type="project" value="TreeGrafter"/>
</dbReference>
<protein>
    <recommendedName>
        <fullName evidence="4">Platelet-derived growth factor (PDGF) family profile domain-containing protein</fullName>
    </recommendedName>
</protein>
<dbReference type="GO" id="GO:0001938">
    <property type="term" value="P:positive regulation of endothelial cell proliferation"/>
    <property type="evidence" value="ECO:0007669"/>
    <property type="project" value="TreeGrafter"/>
</dbReference>
<dbReference type="GO" id="GO:0045766">
    <property type="term" value="P:positive regulation of angiogenesis"/>
    <property type="evidence" value="ECO:0007669"/>
    <property type="project" value="TreeGrafter"/>
</dbReference>
<dbReference type="SUPFAM" id="SSF57501">
    <property type="entry name" value="Cystine-knot cytokines"/>
    <property type="match status" value="1"/>
</dbReference>
<keyword evidence="2" id="KW-1015">Disulfide bond</keyword>
<dbReference type="Pfam" id="PF00341">
    <property type="entry name" value="PDGF"/>
    <property type="match status" value="1"/>
</dbReference>
<sequence>MKRSLRVTFRRQCSRRSAHVSQRRGVGLLILKRRREPRSTVRFVLLLNLAFKNCPMMPFDEVMAKSMCRPMEQLVEVGQEHPGQVQYIYIPACVALWRCSGCCGDENLECQASLLSNTTLQVMRIHQMVSMHHVELTFEEHQKCECSSSESIKNKHEKTASSCVNCRFPQKQMDLH</sequence>
<dbReference type="GeneTree" id="ENSGT00940000160164"/>
<dbReference type="GO" id="GO:0005172">
    <property type="term" value="F:vascular endothelial growth factor receptor binding"/>
    <property type="evidence" value="ECO:0007669"/>
    <property type="project" value="TreeGrafter"/>
</dbReference>
<proteinExistence type="inferred from homology"/>
<dbReference type="SMART" id="SM00141">
    <property type="entry name" value="PDGF"/>
    <property type="match status" value="1"/>
</dbReference>
<dbReference type="GO" id="GO:0038084">
    <property type="term" value="P:vascular endothelial growth factor signaling pathway"/>
    <property type="evidence" value="ECO:0007669"/>
    <property type="project" value="TreeGrafter"/>
</dbReference>
<dbReference type="GO" id="GO:0060754">
    <property type="term" value="P:positive regulation of mast cell chemotaxis"/>
    <property type="evidence" value="ECO:0007669"/>
    <property type="project" value="TreeGrafter"/>
</dbReference>
<dbReference type="Proteomes" id="UP000007635">
    <property type="component" value="Chromosome XVIII"/>
</dbReference>
<dbReference type="GO" id="GO:0016020">
    <property type="term" value="C:membrane"/>
    <property type="evidence" value="ECO:0007669"/>
    <property type="project" value="InterPro"/>
</dbReference>
<dbReference type="AlphaFoldDB" id="A0AAQ4Q4A9"/>
<dbReference type="InterPro" id="IPR000072">
    <property type="entry name" value="PDGF/VEGF_dom"/>
</dbReference>
<evidence type="ECO:0000259" key="4">
    <source>
        <dbReference type="PROSITE" id="PS50278"/>
    </source>
</evidence>
<dbReference type="GO" id="GO:0042056">
    <property type="term" value="F:chemoattractant activity"/>
    <property type="evidence" value="ECO:0007669"/>
    <property type="project" value="TreeGrafter"/>
</dbReference>
<dbReference type="GO" id="GO:0008083">
    <property type="term" value="F:growth factor activity"/>
    <property type="evidence" value="ECO:0007669"/>
    <property type="project" value="UniProtKB-KW"/>
</dbReference>
<feature type="domain" description="Platelet-derived growth factor (PDGF) family profile" evidence="4">
    <location>
        <begin position="55"/>
        <end position="151"/>
    </location>
</feature>
<comment type="similarity">
    <text evidence="3">Belongs to the PDGF/VEGF growth factor family.</text>
</comment>
<reference evidence="5" key="3">
    <citation type="submission" date="2025-09" db="UniProtKB">
        <authorList>
            <consortium name="Ensembl"/>
        </authorList>
    </citation>
    <scope>IDENTIFICATION</scope>
</reference>
<reference evidence="5 6" key="1">
    <citation type="journal article" date="2021" name="G3 (Bethesda)">
        <title>Improved contiguity of the threespine stickleback genome using long-read sequencing.</title>
        <authorList>
            <person name="Nath S."/>
            <person name="Shaw D.E."/>
            <person name="White M.A."/>
        </authorList>
    </citation>
    <scope>NUCLEOTIDE SEQUENCE [LARGE SCALE GENOMIC DNA]</scope>
    <source>
        <strain evidence="5 6">Lake Benthic</strain>
    </source>
</reference>
<keyword evidence="1 3" id="KW-0339">Growth factor</keyword>
<dbReference type="Gene3D" id="2.10.90.10">
    <property type="entry name" value="Cystine-knot cytokines"/>
    <property type="match status" value="1"/>
</dbReference>
<dbReference type="Ensembl" id="ENSGACT00000043871.1">
    <property type="protein sequence ID" value="ENSGACP00000045900.1"/>
    <property type="gene ID" value="ENSGACG00000023978.1"/>
</dbReference>
<evidence type="ECO:0000313" key="6">
    <source>
        <dbReference type="Proteomes" id="UP000007635"/>
    </source>
</evidence>
<dbReference type="GO" id="GO:0005615">
    <property type="term" value="C:extracellular space"/>
    <property type="evidence" value="ECO:0007669"/>
    <property type="project" value="TreeGrafter"/>
</dbReference>
<reference evidence="5" key="2">
    <citation type="submission" date="2025-08" db="UniProtKB">
        <authorList>
            <consortium name="Ensembl"/>
        </authorList>
    </citation>
    <scope>IDENTIFICATION</scope>
</reference>
<dbReference type="PANTHER" id="PTHR12025">
    <property type="entry name" value="VASCULAR ENDOTHELIAL GROWTH FACTOR"/>
    <property type="match status" value="1"/>
</dbReference>
<evidence type="ECO:0000256" key="3">
    <source>
        <dbReference type="RuleBase" id="RU003818"/>
    </source>
</evidence>
<evidence type="ECO:0000256" key="2">
    <source>
        <dbReference type="ARBA" id="ARBA00023157"/>
    </source>
</evidence>
<accession>A0AAQ4Q4A9</accession>
<dbReference type="InterPro" id="IPR050507">
    <property type="entry name" value="PDGF/VEGF_growth_factor"/>
</dbReference>
<dbReference type="GO" id="GO:0050930">
    <property type="term" value="P:induction of positive chemotaxis"/>
    <property type="evidence" value="ECO:0007669"/>
    <property type="project" value="TreeGrafter"/>
</dbReference>
<dbReference type="PROSITE" id="PS50278">
    <property type="entry name" value="PDGF_2"/>
    <property type="match status" value="1"/>
</dbReference>